<dbReference type="EMBL" id="JARK01000377">
    <property type="protein sequence ID" value="EYC37606.1"/>
    <property type="molecule type" value="Genomic_DNA"/>
</dbReference>
<reference evidence="3" key="1">
    <citation type="journal article" date="2015" name="Nat. Genet.">
        <title>The genome and transcriptome of the zoonotic hookworm Ancylostoma ceylanicum identify infection-specific gene families.</title>
        <authorList>
            <person name="Schwarz E.M."/>
            <person name="Hu Y."/>
            <person name="Antoshechkin I."/>
            <person name="Miller M.M."/>
            <person name="Sternberg P.W."/>
            <person name="Aroian R.V."/>
        </authorList>
    </citation>
    <scope>NUCLEOTIDE SEQUENCE</scope>
    <source>
        <strain evidence="3">HY135</strain>
    </source>
</reference>
<evidence type="ECO:0000313" key="2">
    <source>
        <dbReference type="EMBL" id="EYC37606.1"/>
    </source>
</evidence>
<evidence type="ECO:0000313" key="3">
    <source>
        <dbReference type="Proteomes" id="UP000024635"/>
    </source>
</evidence>
<dbReference type="AlphaFoldDB" id="A0A016WDE2"/>
<protein>
    <submittedName>
        <fullName evidence="2">Uncharacterized protein</fullName>
    </submittedName>
</protein>
<accession>A0A016WDE2</accession>
<keyword evidence="1" id="KW-0472">Membrane</keyword>
<keyword evidence="1" id="KW-1133">Transmembrane helix</keyword>
<proteinExistence type="predicted"/>
<gene>
    <name evidence="2" type="primary">Acey_s0777.g2283</name>
    <name evidence="2" type="ORF">Y032_0777g2283</name>
</gene>
<organism evidence="2 3">
    <name type="scientific">Ancylostoma ceylanicum</name>
    <dbReference type="NCBI Taxonomy" id="53326"/>
    <lineage>
        <taxon>Eukaryota</taxon>
        <taxon>Metazoa</taxon>
        <taxon>Ecdysozoa</taxon>
        <taxon>Nematoda</taxon>
        <taxon>Chromadorea</taxon>
        <taxon>Rhabditida</taxon>
        <taxon>Rhabditina</taxon>
        <taxon>Rhabditomorpha</taxon>
        <taxon>Strongyloidea</taxon>
        <taxon>Ancylostomatidae</taxon>
        <taxon>Ancylostomatinae</taxon>
        <taxon>Ancylostoma</taxon>
    </lineage>
</organism>
<evidence type="ECO:0000256" key="1">
    <source>
        <dbReference type="SAM" id="Phobius"/>
    </source>
</evidence>
<name>A0A016WDE2_9BILA</name>
<comment type="caution">
    <text evidence="2">The sequence shown here is derived from an EMBL/GenBank/DDBJ whole genome shotgun (WGS) entry which is preliminary data.</text>
</comment>
<feature type="transmembrane region" description="Helical" evidence="1">
    <location>
        <begin position="40"/>
        <end position="57"/>
    </location>
</feature>
<keyword evidence="1" id="KW-0812">Transmembrane</keyword>
<feature type="transmembrane region" description="Helical" evidence="1">
    <location>
        <begin position="15"/>
        <end position="34"/>
    </location>
</feature>
<dbReference type="Proteomes" id="UP000024635">
    <property type="component" value="Unassembled WGS sequence"/>
</dbReference>
<keyword evidence="3" id="KW-1185">Reference proteome</keyword>
<sequence>MAGGAPARHRGTNQLSMCIVLAVLAIVSAILLIIGGEFSVAVIIALVLAIVAIRMGYLTSVRVLPQPATSL</sequence>